<feature type="signal peptide" evidence="1">
    <location>
        <begin position="1"/>
        <end position="21"/>
    </location>
</feature>
<dbReference type="PANTHER" id="PTHR12126:SF11">
    <property type="entry name" value="NADH DEHYDROGENASE [UBIQUINONE] 1 ALPHA SUBCOMPLEX SUBUNIT 9, MITOCHONDRIAL"/>
    <property type="match status" value="1"/>
</dbReference>
<accession>A0A1I7KBR5</accession>
<dbReference type="Pfam" id="PF01370">
    <property type="entry name" value="Epimerase"/>
    <property type="match status" value="1"/>
</dbReference>
<dbReference type="GO" id="GO:0044877">
    <property type="term" value="F:protein-containing complex binding"/>
    <property type="evidence" value="ECO:0007669"/>
    <property type="project" value="TreeGrafter"/>
</dbReference>
<feature type="domain" description="NAD-dependent epimerase/dehydratase" evidence="2">
    <location>
        <begin position="3"/>
        <end position="183"/>
    </location>
</feature>
<evidence type="ECO:0000259" key="2">
    <source>
        <dbReference type="Pfam" id="PF01370"/>
    </source>
</evidence>
<dbReference type="EMBL" id="FPBO01000016">
    <property type="protein sequence ID" value="SFU94841.1"/>
    <property type="molecule type" value="Genomic_DNA"/>
</dbReference>
<dbReference type="SUPFAM" id="SSF51735">
    <property type="entry name" value="NAD(P)-binding Rossmann-fold domains"/>
    <property type="match status" value="1"/>
</dbReference>
<dbReference type="AlphaFoldDB" id="A0A1I7KBR5"/>
<protein>
    <submittedName>
        <fullName evidence="3">dTDP-4-dehydrorhamnose reductase</fullName>
    </submittedName>
</protein>
<evidence type="ECO:0000313" key="4">
    <source>
        <dbReference type="Proteomes" id="UP000199391"/>
    </source>
</evidence>
<dbReference type="Gene3D" id="3.40.50.720">
    <property type="entry name" value="NAD(P)-binding Rossmann-like Domain"/>
    <property type="match status" value="1"/>
</dbReference>
<evidence type="ECO:0000313" key="3">
    <source>
        <dbReference type="EMBL" id="SFU94841.1"/>
    </source>
</evidence>
<proteinExistence type="predicted"/>
<keyword evidence="1" id="KW-0732">Signal</keyword>
<organism evidence="3 4">
    <name type="scientific">Pseudoduganella namucuonensis</name>
    <dbReference type="NCBI Taxonomy" id="1035707"/>
    <lineage>
        <taxon>Bacteria</taxon>
        <taxon>Pseudomonadati</taxon>
        <taxon>Pseudomonadota</taxon>
        <taxon>Betaproteobacteria</taxon>
        <taxon>Burkholderiales</taxon>
        <taxon>Oxalobacteraceae</taxon>
        <taxon>Telluria group</taxon>
        <taxon>Pseudoduganella</taxon>
    </lineage>
</organism>
<reference evidence="4" key="1">
    <citation type="submission" date="2016-10" db="EMBL/GenBank/DDBJ databases">
        <authorList>
            <person name="Varghese N."/>
            <person name="Submissions S."/>
        </authorList>
    </citation>
    <scope>NUCLEOTIDE SEQUENCE [LARGE SCALE GENOMIC DNA]</scope>
    <source>
        <strain evidence="4">CGMCC 1.11014</strain>
    </source>
</reference>
<dbReference type="InterPro" id="IPR051207">
    <property type="entry name" value="ComplexI_NDUFA9_subunit"/>
</dbReference>
<feature type="chain" id="PRO_5011728648" evidence="1">
    <location>
        <begin position="22"/>
        <end position="412"/>
    </location>
</feature>
<evidence type="ECO:0000256" key="1">
    <source>
        <dbReference type="SAM" id="SignalP"/>
    </source>
</evidence>
<dbReference type="InterPro" id="IPR025695">
    <property type="entry name" value="DoxX-like"/>
</dbReference>
<sequence>MRILILGATGLLGSHIARALAADGHAVTGAGRELDFTVLATAAAWAPHLAGMDAVVNCVGVFRAREPDGYERVHHTAPAALFEACERMGLRRVIHVSALGSGARAATAYWRSKGAGEDALRGHDLDYTIVQPSLVYGADGASSRLFLALATMPAVALPEARGALVQPVHVDDLAAAVAALLRPEHGGIRELAAVGPRALAIGEYLADLRRGMRAGTALTLKLPMALAGLAARLAALHPASPLTPDALAMLDAGGAGANTADPAGMAALLGRPPRDPATFAAPADKPRAVLAWTLPLARVSLAALWLWTAWVSWFGWPHNDSLAWLAACGVPAALRVPALLGASALDAAIGCALLPRPRRWLWPLQLCLVGGYTAAMTLCLPEFWLHPFGPLSKNIPLLALMLVLWRLHDERN</sequence>
<dbReference type="Proteomes" id="UP000199391">
    <property type="component" value="Unassembled WGS sequence"/>
</dbReference>
<gene>
    <name evidence="3" type="ORF">SAMN05216552_101622</name>
</gene>
<dbReference type="InterPro" id="IPR001509">
    <property type="entry name" value="Epimerase_deHydtase"/>
</dbReference>
<name>A0A1I7KBR5_9BURK</name>
<dbReference type="RefSeq" id="WP_093556802.1">
    <property type="nucleotide sequence ID" value="NZ_FPBO01000016.1"/>
</dbReference>
<dbReference type="OrthoDB" id="5292533at2"/>
<keyword evidence="4" id="KW-1185">Reference proteome</keyword>
<dbReference type="PANTHER" id="PTHR12126">
    <property type="entry name" value="NADH-UBIQUINONE OXIDOREDUCTASE 39 KDA SUBUNIT-RELATED"/>
    <property type="match status" value="1"/>
</dbReference>
<dbReference type="InterPro" id="IPR036291">
    <property type="entry name" value="NAD(P)-bd_dom_sf"/>
</dbReference>
<dbReference type="Pfam" id="PF13781">
    <property type="entry name" value="DoxX_3"/>
    <property type="match status" value="1"/>
</dbReference>
<dbReference type="STRING" id="1035707.SAMN05216552_101622"/>